<dbReference type="EMBL" id="CP061813">
    <property type="protein sequence ID" value="QOD60661.1"/>
    <property type="molecule type" value="Genomic_DNA"/>
</dbReference>
<reference evidence="1 2" key="1">
    <citation type="journal article" date="2016" name="Int. J. Syst. Evol. Microbiol.">
        <title>Polaribacter haliotis sp. nov., isolated from the gut of abalone Haliotis discus hannai.</title>
        <authorList>
            <person name="Kim Y.O."/>
            <person name="Park I.S."/>
            <person name="Park S."/>
            <person name="Nam B.H."/>
            <person name="Park J.M."/>
            <person name="Kim D.G."/>
            <person name="Yoon J.H."/>
        </authorList>
    </citation>
    <scope>NUCLEOTIDE SEQUENCE [LARGE SCALE GENOMIC DNA]</scope>
    <source>
        <strain evidence="1 2">KCTC 52418</strain>
    </source>
</reference>
<evidence type="ECO:0000313" key="1">
    <source>
        <dbReference type="EMBL" id="QOD60661.1"/>
    </source>
</evidence>
<evidence type="ECO:0000313" key="2">
    <source>
        <dbReference type="Proteomes" id="UP000516764"/>
    </source>
</evidence>
<dbReference type="KEGG" id="phal:H9I45_15175"/>
<organism evidence="1 2">
    <name type="scientific">Polaribacter haliotis</name>
    <dbReference type="NCBI Taxonomy" id="1888915"/>
    <lineage>
        <taxon>Bacteria</taxon>
        <taxon>Pseudomonadati</taxon>
        <taxon>Bacteroidota</taxon>
        <taxon>Flavobacteriia</taxon>
        <taxon>Flavobacteriales</taxon>
        <taxon>Flavobacteriaceae</taxon>
    </lineage>
</organism>
<protein>
    <submittedName>
        <fullName evidence="1">Uncharacterized protein</fullName>
    </submittedName>
</protein>
<dbReference type="RefSeq" id="WP_088354282.1">
    <property type="nucleotide sequence ID" value="NZ_CP061813.1"/>
</dbReference>
<dbReference type="Proteomes" id="UP000516764">
    <property type="component" value="Chromosome"/>
</dbReference>
<proteinExistence type="predicted"/>
<sequence length="118" mass="13869">MAKSKEVKLSKLIALFEELKLIMLDVTNGELRFEIYELLGELKDKVENFNNTKNDLVKQFGEEVEKGNYEVKEDKLKDFYEALNPILAKEYVLNNTINKELLKKLESKHPLLVYEFVK</sequence>
<accession>A0A7L8AF80</accession>
<keyword evidence="2" id="KW-1185">Reference proteome</keyword>
<dbReference type="AlphaFoldDB" id="A0A7L8AF80"/>
<gene>
    <name evidence="1" type="ORF">H9I45_15175</name>
</gene>
<name>A0A7L8AF80_9FLAO</name>